<dbReference type="NCBIfam" id="TIGR03621">
    <property type="entry name" value="F420_MSMEG_2516"/>
    <property type="match status" value="1"/>
</dbReference>
<dbReference type="InterPro" id="IPR019923">
    <property type="entry name" value="Lucif-like_OxRdtase_MSMEG_2516"/>
</dbReference>
<keyword evidence="3" id="KW-0560">Oxidoreductase</keyword>
<dbReference type="Gene3D" id="3.20.20.30">
    <property type="entry name" value="Luciferase-like domain"/>
    <property type="match status" value="1"/>
</dbReference>
<dbReference type="PANTHER" id="PTHR42847:SF4">
    <property type="entry name" value="ALKANESULFONATE MONOOXYGENASE-RELATED"/>
    <property type="match status" value="1"/>
</dbReference>
<dbReference type="Proteomes" id="UP001057702">
    <property type="component" value="Unassembled WGS sequence"/>
</dbReference>
<dbReference type="SUPFAM" id="SSF51679">
    <property type="entry name" value="Bacterial luciferase-like"/>
    <property type="match status" value="1"/>
</dbReference>
<dbReference type="PANTHER" id="PTHR42847">
    <property type="entry name" value="ALKANESULFONATE MONOOXYGENASE"/>
    <property type="match status" value="1"/>
</dbReference>
<dbReference type="RefSeq" id="WP_255918754.1">
    <property type="nucleotide sequence ID" value="NZ_JANFNG010000002.1"/>
</dbReference>
<proteinExistence type="predicted"/>
<accession>A0ABT1PQE0</accession>
<dbReference type="InterPro" id="IPR036661">
    <property type="entry name" value="Luciferase-like_sf"/>
</dbReference>
<evidence type="ECO:0000256" key="3">
    <source>
        <dbReference type="ARBA" id="ARBA00023002"/>
    </source>
</evidence>
<dbReference type="InterPro" id="IPR050172">
    <property type="entry name" value="SsuD_RutA_monooxygenase"/>
</dbReference>
<evidence type="ECO:0000256" key="4">
    <source>
        <dbReference type="ARBA" id="ARBA00023033"/>
    </source>
</evidence>
<evidence type="ECO:0000256" key="2">
    <source>
        <dbReference type="ARBA" id="ARBA00022643"/>
    </source>
</evidence>
<reference evidence="6" key="1">
    <citation type="submission" date="2022-06" db="EMBL/GenBank/DDBJ databases">
        <title>Draft genome sequence of Streptomyces sp. RB6PN25 isolated from peat swamp forest in Thailand.</title>
        <authorList>
            <person name="Duangmal K."/>
            <person name="Klaysubun C."/>
        </authorList>
    </citation>
    <scope>NUCLEOTIDE SEQUENCE</scope>
    <source>
        <strain evidence="6">RB6PN25</strain>
    </source>
</reference>
<keyword evidence="2" id="KW-0288">FMN</keyword>
<name>A0ABT1PQE0_9ACTN</name>
<protein>
    <submittedName>
        <fullName evidence="6">LLM class F420-dependent oxidoreductase</fullName>
    </submittedName>
</protein>
<sequence length="299" mass="32817">MARQFRFGINFLEAASGHEWAKKCRYAESLGYDVLLVPDHLGWPAPFPSLIAAAQATERPRVGTFVLNAGFWNPALLAREVTTADRLSGGRLEVGLGTGYVRSEFEDAGIPFGTPGSRVDHLEHTVAELDRLLTDPEYEPRPEQSPKPPLLVGGNGKRVLRLAARHAQIAAFTGAEQAPGQPAGTMRLLSAETIAERVAAFGEYTRGRAVLPELNILVQRVAVTDDPQAAAHKLQPYAPHLTEEQILQVPTLLVGTVREIAERLRANRERFGFTYVTVLEPSMEEMAPVIAELRRQDGE</sequence>
<evidence type="ECO:0000259" key="5">
    <source>
        <dbReference type="Pfam" id="PF00296"/>
    </source>
</evidence>
<keyword evidence="1" id="KW-0285">Flavoprotein</keyword>
<gene>
    <name evidence="6" type="ORF">NGB36_04615</name>
</gene>
<dbReference type="EMBL" id="JANFNG010000002">
    <property type="protein sequence ID" value="MCQ4079892.1"/>
    <property type="molecule type" value="Genomic_DNA"/>
</dbReference>
<comment type="caution">
    <text evidence="6">The sequence shown here is derived from an EMBL/GenBank/DDBJ whole genome shotgun (WGS) entry which is preliminary data.</text>
</comment>
<evidence type="ECO:0000313" key="6">
    <source>
        <dbReference type="EMBL" id="MCQ4079892.1"/>
    </source>
</evidence>
<evidence type="ECO:0000256" key="1">
    <source>
        <dbReference type="ARBA" id="ARBA00022630"/>
    </source>
</evidence>
<dbReference type="Pfam" id="PF00296">
    <property type="entry name" value="Bac_luciferase"/>
    <property type="match status" value="1"/>
</dbReference>
<dbReference type="InterPro" id="IPR011251">
    <property type="entry name" value="Luciferase-like_dom"/>
</dbReference>
<keyword evidence="7" id="KW-1185">Reference proteome</keyword>
<keyword evidence="4" id="KW-0503">Monooxygenase</keyword>
<evidence type="ECO:0000313" key="7">
    <source>
        <dbReference type="Proteomes" id="UP001057702"/>
    </source>
</evidence>
<feature type="domain" description="Luciferase-like" evidence="5">
    <location>
        <begin position="24"/>
        <end position="238"/>
    </location>
</feature>
<organism evidence="6 7">
    <name type="scientific">Streptomyces humicola</name>
    <dbReference type="NCBI Taxonomy" id="2953240"/>
    <lineage>
        <taxon>Bacteria</taxon>
        <taxon>Bacillati</taxon>
        <taxon>Actinomycetota</taxon>
        <taxon>Actinomycetes</taxon>
        <taxon>Kitasatosporales</taxon>
        <taxon>Streptomycetaceae</taxon>
        <taxon>Streptomyces</taxon>
    </lineage>
</organism>